<comment type="caution">
    <text evidence="3">The sequence shown here is derived from an EMBL/GenBank/DDBJ whole genome shotgun (WGS) entry which is preliminary data.</text>
</comment>
<evidence type="ECO:0000313" key="4">
    <source>
        <dbReference type="Proteomes" id="UP000688947"/>
    </source>
</evidence>
<dbReference type="OrthoDB" id="123363at2759"/>
<gene>
    <name evidence="3" type="ORF">JG687_00006769</name>
</gene>
<feature type="signal peptide" evidence="2">
    <location>
        <begin position="1"/>
        <end position="24"/>
    </location>
</feature>
<proteinExistence type="predicted"/>
<protein>
    <submittedName>
        <fullName evidence="3">Uncharacterized protein</fullName>
    </submittedName>
</protein>
<feature type="region of interest" description="Disordered" evidence="1">
    <location>
        <begin position="63"/>
        <end position="91"/>
    </location>
</feature>
<dbReference type="AlphaFoldDB" id="A0A8T1UK65"/>
<feature type="compositionally biased region" description="Acidic residues" evidence="1">
    <location>
        <begin position="65"/>
        <end position="91"/>
    </location>
</feature>
<dbReference type="EMBL" id="JAENGZ010000283">
    <property type="protein sequence ID" value="KAG6963091.1"/>
    <property type="molecule type" value="Genomic_DNA"/>
</dbReference>
<dbReference type="Proteomes" id="UP000688947">
    <property type="component" value="Unassembled WGS sequence"/>
</dbReference>
<feature type="chain" id="PRO_5035868775" evidence="2">
    <location>
        <begin position="25"/>
        <end position="308"/>
    </location>
</feature>
<sequence length="308" mass="32436">MTSLLLVLTFVLALVFCASPRAQSYTFNRTVSSVPTATVAAANFTANETATVSNTTVVTFRSTVDEDSDDESEDSQDDNSTDSDSSDSYDDSDSSLSGFTFGNALNATSTIKSTYKNWGIGGIVDDLISSGTSSNGTLLTAGQYAYKIADKAATFYAVWDRTNIGGAISEFFQTICGPTEFVGEIDDGTAKDALGLKTVKAAFNNSAGNWTKNGDGSVIITFKSVDTEDVTVNIKSGGNKIDEVAVAAGKTVTWRSNVTVLGGKTLYLDRWRPGFLGLPGTGGGSLLLWVPRSTRGGNLRLTAMLNVS</sequence>
<accession>A0A8T1UK65</accession>
<evidence type="ECO:0000256" key="1">
    <source>
        <dbReference type="SAM" id="MobiDB-lite"/>
    </source>
</evidence>
<evidence type="ECO:0000313" key="3">
    <source>
        <dbReference type="EMBL" id="KAG6963091.1"/>
    </source>
</evidence>
<organism evidence="3 4">
    <name type="scientific">Phytophthora cactorum</name>
    <dbReference type="NCBI Taxonomy" id="29920"/>
    <lineage>
        <taxon>Eukaryota</taxon>
        <taxon>Sar</taxon>
        <taxon>Stramenopiles</taxon>
        <taxon>Oomycota</taxon>
        <taxon>Peronosporomycetes</taxon>
        <taxon>Peronosporales</taxon>
        <taxon>Peronosporaceae</taxon>
        <taxon>Phytophthora</taxon>
    </lineage>
</organism>
<keyword evidence="2" id="KW-0732">Signal</keyword>
<evidence type="ECO:0000256" key="2">
    <source>
        <dbReference type="SAM" id="SignalP"/>
    </source>
</evidence>
<name>A0A8T1UK65_9STRA</name>
<reference evidence="3" key="1">
    <citation type="submission" date="2021-01" db="EMBL/GenBank/DDBJ databases">
        <title>Phytophthora aleatoria, a newly-described species from Pinus radiata is distinct from Phytophthora cactorum isolates based on comparative genomics.</title>
        <authorList>
            <person name="Mcdougal R."/>
            <person name="Panda P."/>
            <person name="Williams N."/>
            <person name="Studholme D.J."/>
        </authorList>
    </citation>
    <scope>NUCLEOTIDE SEQUENCE</scope>
    <source>
        <strain evidence="3">NZFS 3830</strain>
    </source>
</reference>